<dbReference type="PANTHER" id="PTHR31616:SF10">
    <property type="entry name" value="TREHALASE"/>
    <property type="match status" value="1"/>
</dbReference>
<dbReference type="Pfam" id="PF19291">
    <property type="entry name" value="TREH_N"/>
    <property type="match status" value="1"/>
</dbReference>
<feature type="domain" description="Trehalase-like N-terminal" evidence="2">
    <location>
        <begin position="19"/>
        <end position="137"/>
    </location>
</feature>
<accession>A0A1X2AQS1</accession>
<evidence type="ECO:0000259" key="2">
    <source>
        <dbReference type="Pfam" id="PF19291"/>
    </source>
</evidence>
<dbReference type="EMBL" id="LQPN01000006">
    <property type="protein sequence ID" value="ORW53743.1"/>
    <property type="molecule type" value="Genomic_DNA"/>
</dbReference>
<dbReference type="Proteomes" id="UP000193285">
    <property type="component" value="Unassembled WGS sequence"/>
</dbReference>
<dbReference type="InterPro" id="IPR012341">
    <property type="entry name" value="6hp_glycosidase-like_sf"/>
</dbReference>
<dbReference type="OrthoDB" id="3902805at2"/>
<dbReference type="InterPro" id="IPR045582">
    <property type="entry name" value="Trehalase-like_N"/>
</dbReference>
<reference evidence="3 4" key="1">
    <citation type="journal article" date="2015" name="Emerg. Microbes Infect.">
        <title>Characterization of 17 strains belonging to the Mycobacterium simiae complex and description of Mycobacterium paraense sp. nov.</title>
        <authorList>
            <person name="Fusco da Costa A.R."/>
            <person name="Fedrizzi T."/>
            <person name="Lopes M.L."/>
            <person name="Pecorari M."/>
            <person name="Oliveira da Costa W.L."/>
            <person name="Giacobazzi E."/>
            <person name="da Costa Bahia J.R."/>
            <person name="De Sanctis V."/>
            <person name="Batista Lima K.V."/>
            <person name="Bertorelli R."/>
            <person name="Grottola A."/>
            <person name="Fabio A."/>
            <person name="Mariottini A."/>
            <person name="Ferretti P."/>
            <person name="Di Leva F."/>
            <person name="Fregni Serpini G."/>
            <person name="Tagliazucchi S."/>
            <person name="Rumpianesi F."/>
            <person name="Jousson O."/>
            <person name="Segata N."/>
            <person name="Tortoli E."/>
        </authorList>
    </citation>
    <scope>NUCLEOTIDE SEQUENCE [LARGE SCALE GENOMIC DNA]</scope>
    <source>
        <strain evidence="3 4">IEC33</strain>
    </source>
</reference>
<dbReference type="InterPro" id="IPR008928">
    <property type="entry name" value="6-hairpin_glycosidase_sf"/>
</dbReference>
<keyword evidence="3" id="KW-0378">Hydrolase</keyword>
<dbReference type="GO" id="GO:0005993">
    <property type="term" value="P:trehalose catabolic process"/>
    <property type="evidence" value="ECO:0007669"/>
    <property type="project" value="TreeGrafter"/>
</dbReference>
<evidence type="ECO:0000313" key="4">
    <source>
        <dbReference type="Proteomes" id="UP000193285"/>
    </source>
</evidence>
<comment type="caution">
    <text evidence="3">The sequence shown here is derived from an EMBL/GenBank/DDBJ whole genome shotgun (WGS) entry which is preliminary data.</text>
</comment>
<dbReference type="PANTHER" id="PTHR31616">
    <property type="entry name" value="TREHALASE"/>
    <property type="match status" value="1"/>
</dbReference>
<evidence type="ECO:0000259" key="1">
    <source>
        <dbReference type="Pfam" id="PF00723"/>
    </source>
</evidence>
<dbReference type="Pfam" id="PF00723">
    <property type="entry name" value="Glyco_hydro_15"/>
    <property type="match status" value="1"/>
</dbReference>
<dbReference type="GO" id="GO:0015927">
    <property type="term" value="F:trehalase activity"/>
    <property type="evidence" value="ECO:0007669"/>
    <property type="project" value="TreeGrafter"/>
</dbReference>
<dbReference type="InterPro" id="IPR011613">
    <property type="entry name" value="GH15-like"/>
</dbReference>
<dbReference type="SUPFAM" id="SSF48208">
    <property type="entry name" value="Six-hairpin glycosidases"/>
    <property type="match status" value="1"/>
</dbReference>
<organism evidence="3 4">
    <name type="scientific">Mycobacterium paraense</name>
    <dbReference type="NCBI Taxonomy" id="767916"/>
    <lineage>
        <taxon>Bacteria</taxon>
        <taxon>Bacillati</taxon>
        <taxon>Actinomycetota</taxon>
        <taxon>Actinomycetes</taxon>
        <taxon>Mycobacteriales</taxon>
        <taxon>Mycobacteriaceae</taxon>
        <taxon>Mycobacterium</taxon>
        <taxon>Mycobacterium simiae complex</taxon>
    </lineage>
</organism>
<name>A0A1X2AQS1_9MYCO</name>
<dbReference type="AlphaFoldDB" id="A0A1X2AQS1"/>
<dbReference type="RefSeq" id="WP_085243755.1">
    <property type="nucleotide sequence ID" value="NZ_LQPN01000006.1"/>
</dbReference>
<proteinExistence type="predicted"/>
<feature type="domain" description="GH15-like" evidence="1">
    <location>
        <begin position="251"/>
        <end position="584"/>
    </location>
</feature>
<dbReference type="Gene3D" id="1.50.10.10">
    <property type="match status" value="1"/>
</dbReference>
<dbReference type="STRING" id="767916.AWB91_20470"/>
<sequence>MAEQTIDVDAAYAPRVLREYALLADGERGALIGPQGDVAWMCAPRWDSDAVFSNLIGGDGVYAITPTDVRHVWGGYYEPGTLIWRNRWITRDGIVECREALAFPGDPDRVVLLRRLMGCRGTAQLRMLLAPSAGFGRHGPGQPTREDGVWSGRSGRLRWRWSGGADARPVKSAHGRGEPLMGEITIDEGRHHDLVLEFSERALPERPPDPDITWDATAAAWQRSIPELNCTIAPRDGRHSYAVLRGLTSSGGGMVAAATMSLPERAHTNQNYDYRYAWIRDQVYAGLAAAAAGALELLDQAVEFVGARLLEHGPHLKPAYTVTGGAVPSEETLDLPGYPGGTDKVGNWVNQQFQLDVFGEALQLLAAAGAADRLDAEGWRAAQTAIDAIEKRWREPDAGVWEIEDELWTQSRLACVGGLRAIAKVAGAGPEVAASASLADAILAGTASDSVHPHGYWQRSPRLAGVDASLLLPPVRGAVPVDDPRTRATLDAVRRELAQDGYVYRFRHDERELGDAEGAFLLCGFMMALAEHQLGHAHCAMRWFERNRAACGPPGLLCEEYDVRQRQLRGNLPQAFAHALLLECTATLADDAVHHD</sequence>
<protein>
    <submittedName>
        <fullName evidence="3">Glycoside hydrolase</fullName>
    </submittedName>
</protein>
<evidence type="ECO:0000313" key="3">
    <source>
        <dbReference type="EMBL" id="ORW53743.1"/>
    </source>
</evidence>
<gene>
    <name evidence="3" type="ORF">AWB90_01115</name>
</gene>